<dbReference type="KEGG" id="cis:CINS_0648"/>
<name>A0A0A8H0C2_9BACT</name>
<dbReference type="Pfam" id="PF00293">
    <property type="entry name" value="NUDIX"/>
    <property type="match status" value="1"/>
</dbReference>
<sequence length="156" mass="18374">MKEEKKYRPNVAAVILSPSYPFECKMLLARRNDMEDVWQFPQGGIDEGESAKTALLRELKEEIGTDEVEILAEFPEWINYDFPTKIAQKMYPYDGQSQKYFLVRLKANAKINLNTKNPEFDAYKFVYLDEIFNITNHFKKPIYTKVLKHFKEGGYL</sequence>
<dbReference type="NCBIfam" id="NF001936">
    <property type="entry name" value="PRK00714.1-3"/>
    <property type="match status" value="1"/>
</dbReference>
<dbReference type="CDD" id="cd03671">
    <property type="entry name" value="NUDIX_Ap4A_hydrolase_plant_like"/>
    <property type="match status" value="1"/>
</dbReference>
<accession>A0A0A8H0C2</accession>
<feature type="domain" description="Nudix hydrolase" evidence="4">
    <location>
        <begin position="6"/>
        <end position="148"/>
    </location>
</feature>
<keyword evidence="2 3" id="KW-0378">Hydrolase</keyword>
<evidence type="ECO:0000259" key="4">
    <source>
        <dbReference type="PROSITE" id="PS51462"/>
    </source>
</evidence>
<reference evidence="5 6" key="1">
    <citation type="journal article" date="2014" name="Genome Biol. Evol.">
        <title>Comparative Genomics of the Campylobacter lari Group.</title>
        <authorList>
            <person name="Miller W.G."/>
            <person name="Yee E."/>
            <person name="Chapman M.H."/>
            <person name="Smith T.P."/>
            <person name="Bono J.L."/>
            <person name="Huynh S."/>
            <person name="Parker C.T."/>
            <person name="Vandamme P."/>
            <person name="Luong K."/>
            <person name="Korlach J."/>
        </authorList>
    </citation>
    <scope>NUCLEOTIDE SEQUENCE [LARGE SCALE GENOMIC DNA]</scope>
    <source>
        <strain evidence="5 6">NCTC 12927</strain>
    </source>
</reference>
<comment type="similarity">
    <text evidence="3">Belongs to the Nudix hydrolase family.</text>
</comment>
<dbReference type="PROSITE" id="PS51462">
    <property type="entry name" value="NUDIX"/>
    <property type="match status" value="1"/>
</dbReference>
<dbReference type="GeneID" id="74431452"/>
<dbReference type="HOGENOM" id="CLU_087195_3_0_7"/>
<dbReference type="AlphaFoldDB" id="A0A0A8H0C2"/>
<proteinExistence type="inferred from homology"/>
<dbReference type="NCBIfam" id="NF001938">
    <property type="entry name" value="PRK00714.1-5"/>
    <property type="match status" value="1"/>
</dbReference>
<dbReference type="GO" id="GO:0006167">
    <property type="term" value="P:AMP biosynthetic process"/>
    <property type="evidence" value="ECO:0007669"/>
    <property type="project" value="TreeGrafter"/>
</dbReference>
<dbReference type="GO" id="GO:0004081">
    <property type="term" value="F:bis(5'-nucleosyl)-tetraphosphatase (asymmetrical) activity"/>
    <property type="evidence" value="ECO:0007669"/>
    <property type="project" value="TreeGrafter"/>
</dbReference>
<comment type="cofactor">
    <cofactor evidence="1">
        <name>Mn(2+)</name>
        <dbReference type="ChEBI" id="CHEBI:29035"/>
    </cofactor>
</comment>
<dbReference type="PANTHER" id="PTHR21340:SF0">
    <property type="entry name" value="BIS(5'-NUCLEOSYL)-TETRAPHOSPHATASE [ASYMMETRICAL]"/>
    <property type="match status" value="1"/>
</dbReference>
<dbReference type="PANTHER" id="PTHR21340">
    <property type="entry name" value="DIADENOSINE 5,5-P1,P4-TETRAPHOSPHATE PYROPHOSPHOHYDROLASE MUTT"/>
    <property type="match status" value="1"/>
</dbReference>
<dbReference type="RefSeq" id="WP_039649789.1">
    <property type="nucleotide sequence ID" value="NZ_CP007770.1"/>
</dbReference>
<dbReference type="PRINTS" id="PR00502">
    <property type="entry name" value="NUDIXFAMILY"/>
</dbReference>
<gene>
    <name evidence="5" type="primary">rppH</name>
    <name evidence="5" type="ORF">CINS_0648</name>
</gene>
<dbReference type="InterPro" id="IPR051325">
    <property type="entry name" value="Nudix_hydrolase_domain"/>
</dbReference>
<dbReference type="Gene3D" id="3.90.79.10">
    <property type="entry name" value="Nucleoside Triphosphate Pyrophosphohydrolase"/>
    <property type="match status" value="1"/>
</dbReference>
<dbReference type="InterPro" id="IPR015797">
    <property type="entry name" value="NUDIX_hydrolase-like_dom_sf"/>
</dbReference>
<protein>
    <submittedName>
        <fullName evidence="5">RNA pyrophosphohydrolase</fullName>
        <ecNumber evidence="5">3.6.1.-</ecNumber>
    </submittedName>
</protein>
<dbReference type="GO" id="GO:0006754">
    <property type="term" value="P:ATP biosynthetic process"/>
    <property type="evidence" value="ECO:0007669"/>
    <property type="project" value="TreeGrafter"/>
</dbReference>
<dbReference type="InterPro" id="IPR000086">
    <property type="entry name" value="NUDIX_hydrolase_dom"/>
</dbReference>
<dbReference type="PROSITE" id="PS00893">
    <property type="entry name" value="NUDIX_BOX"/>
    <property type="match status" value="1"/>
</dbReference>
<dbReference type="Proteomes" id="UP000031163">
    <property type="component" value="Chromosome"/>
</dbReference>
<evidence type="ECO:0000313" key="6">
    <source>
        <dbReference type="Proteomes" id="UP000031163"/>
    </source>
</evidence>
<evidence type="ECO:0000256" key="1">
    <source>
        <dbReference type="ARBA" id="ARBA00001936"/>
    </source>
</evidence>
<evidence type="ECO:0000313" key="5">
    <source>
        <dbReference type="EMBL" id="AJC87618.1"/>
    </source>
</evidence>
<evidence type="ECO:0000256" key="2">
    <source>
        <dbReference type="ARBA" id="ARBA00022801"/>
    </source>
</evidence>
<organism evidence="5 6">
    <name type="scientific">Campylobacter insulaenigrae NCTC 12927</name>
    <dbReference type="NCBI Taxonomy" id="1031564"/>
    <lineage>
        <taxon>Bacteria</taxon>
        <taxon>Pseudomonadati</taxon>
        <taxon>Campylobacterota</taxon>
        <taxon>Epsilonproteobacteria</taxon>
        <taxon>Campylobacterales</taxon>
        <taxon>Campylobacteraceae</taxon>
        <taxon>Campylobacter</taxon>
    </lineage>
</organism>
<dbReference type="InterPro" id="IPR020476">
    <property type="entry name" value="Nudix_hydrolase"/>
</dbReference>
<dbReference type="STRING" id="1031564.CINS_0648"/>
<dbReference type="InterPro" id="IPR020084">
    <property type="entry name" value="NUDIX_hydrolase_CS"/>
</dbReference>
<evidence type="ECO:0000256" key="3">
    <source>
        <dbReference type="RuleBase" id="RU003476"/>
    </source>
</evidence>
<dbReference type="SUPFAM" id="SSF55811">
    <property type="entry name" value="Nudix"/>
    <property type="match status" value="1"/>
</dbReference>
<dbReference type="EC" id="3.6.1.-" evidence="5"/>
<dbReference type="InterPro" id="IPR022927">
    <property type="entry name" value="RppH"/>
</dbReference>
<dbReference type="EMBL" id="CP007770">
    <property type="protein sequence ID" value="AJC87618.1"/>
    <property type="molecule type" value="Genomic_DNA"/>
</dbReference>